<dbReference type="InterPro" id="IPR000631">
    <property type="entry name" value="CARKD"/>
</dbReference>
<keyword evidence="4" id="KW-0520">NAD</keyword>
<evidence type="ECO:0000256" key="4">
    <source>
        <dbReference type="ARBA" id="ARBA00023027"/>
    </source>
</evidence>
<dbReference type="GO" id="GO:0052856">
    <property type="term" value="F:NAD(P)HX epimerase activity"/>
    <property type="evidence" value="ECO:0007669"/>
    <property type="project" value="TreeGrafter"/>
</dbReference>
<dbReference type="EMBL" id="CAFBPI010000007">
    <property type="protein sequence ID" value="CAB5005839.1"/>
    <property type="molecule type" value="Genomic_DNA"/>
</dbReference>
<dbReference type="EMBL" id="CAEZSC010000001">
    <property type="protein sequence ID" value="CAB4529438.1"/>
    <property type="molecule type" value="Genomic_DNA"/>
</dbReference>
<gene>
    <name evidence="7" type="ORF">UFOPK1380_00030</name>
    <name evidence="8" type="ORF">UFOPK1778_00237</name>
    <name evidence="9" type="ORF">UFOPK2689_00965</name>
    <name evidence="10" type="ORF">UFOPK3555_00682</name>
    <name evidence="11" type="ORF">UFOPK3874_00436</name>
    <name evidence="12" type="ORF">UFOPK4095_00187</name>
</gene>
<dbReference type="InterPro" id="IPR029056">
    <property type="entry name" value="Ribokinase-like"/>
</dbReference>
<dbReference type="NCBIfam" id="TIGR00196">
    <property type="entry name" value="yjeF_cterm"/>
    <property type="match status" value="1"/>
</dbReference>
<dbReference type="Pfam" id="PF01256">
    <property type="entry name" value="Carb_kinase"/>
    <property type="match status" value="1"/>
</dbReference>
<dbReference type="GO" id="GO:0052855">
    <property type="term" value="F:ADP-dependent NAD(P)H-hydrate dehydratase activity"/>
    <property type="evidence" value="ECO:0007669"/>
    <property type="project" value="TreeGrafter"/>
</dbReference>
<dbReference type="EMBL" id="CAEZYL010000067">
    <property type="protein sequence ID" value="CAB4727208.1"/>
    <property type="molecule type" value="Genomic_DNA"/>
</dbReference>
<evidence type="ECO:0000259" key="6">
    <source>
        <dbReference type="PROSITE" id="PS51383"/>
    </source>
</evidence>
<keyword evidence="2" id="KW-0067">ATP-binding</keyword>
<name>A0A6J6F6M6_9ZZZZ</name>
<dbReference type="PANTHER" id="PTHR12592:SF0">
    <property type="entry name" value="ATP-DEPENDENT (S)-NAD(P)H-HYDRATE DEHYDRATASE"/>
    <property type="match status" value="1"/>
</dbReference>
<evidence type="ECO:0000256" key="2">
    <source>
        <dbReference type="ARBA" id="ARBA00022840"/>
    </source>
</evidence>
<organism evidence="8">
    <name type="scientific">freshwater metagenome</name>
    <dbReference type="NCBI Taxonomy" id="449393"/>
    <lineage>
        <taxon>unclassified sequences</taxon>
        <taxon>metagenomes</taxon>
        <taxon>ecological metagenomes</taxon>
    </lineage>
</organism>
<keyword evidence="5" id="KW-0456">Lyase</keyword>
<dbReference type="EMBL" id="CAEZUD010000006">
    <property type="protein sequence ID" value="CAB4584532.1"/>
    <property type="molecule type" value="Genomic_DNA"/>
</dbReference>
<accession>A0A6J6F6M6</accession>
<evidence type="ECO:0000313" key="9">
    <source>
        <dbReference type="EMBL" id="CAB4727208.1"/>
    </source>
</evidence>
<evidence type="ECO:0000313" key="11">
    <source>
        <dbReference type="EMBL" id="CAB4959445.1"/>
    </source>
</evidence>
<evidence type="ECO:0000313" key="10">
    <source>
        <dbReference type="EMBL" id="CAB4896615.1"/>
    </source>
</evidence>
<keyword evidence="3" id="KW-0521">NADP</keyword>
<proteinExistence type="predicted"/>
<protein>
    <submittedName>
        <fullName evidence="8">Unannotated protein</fullName>
    </submittedName>
</protein>
<dbReference type="GO" id="GO:0005524">
    <property type="term" value="F:ATP binding"/>
    <property type="evidence" value="ECO:0007669"/>
    <property type="project" value="UniProtKB-KW"/>
</dbReference>
<evidence type="ECO:0000256" key="5">
    <source>
        <dbReference type="ARBA" id="ARBA00023239"/>
    </source>
</evidence>
<sequence>MGMRTRLLAPIAPTSHKYLRGRVGIIAGSDKYPGAAVLCVGGARRGGAGYIKFFDTYSFDSNLFSNTPSRATNLVLQRYPDVVALRKFSSTDCDAIVVGSGSPKIRSIPFAPFTVLDSSAMKRASKVSKNSIIIMTPHEGEARELGFDTSDREECARKMAQEFSAYVVLKGAKTIIAARSGLLHVDKNGSSDLSTAGTGDILAGLIGSMLASWQPDSDEQIIEVIAYAVKAHGLAGKLAATQGLPVVATDILDALPKIFLKN</sequence>
<dbReference type="AlphaFoldDB" id="A0A6J6F6M6"/>
<dbReference type="CDD" id="cd01171">
    <property type="entry name" value="YXKO-related"/>
    <property type="match status" value="1"/>
</dbReference>
<dbReference type="PANTHER" id="PTHR12592">
    <property type="entry name" value="ATP-DEPENDENT (S)-NAD(P)H-HYDRATE DEHYDRATASE FAMILY MEMBER"/>
    <property type="match status" value="1"/>
</dbReference>
<keyword evidence="1" id="KW-0547">Nucleotide-binding</keyword>
<evidence type="ECO:0000256" key="1">
    <source>
        <dbReference type="ARBA" id="ARBA00022741"/>
    </source>
</evidence>
<dbReference type="EMBL" id="CAFBME010000062">
    <property type="protein sequence ID" value="CAB4896615.1"/>
    <property type="molecule type" value="Genomic_DNA"/>
</dbReference>
<evidence type="ECO:0000313" key="12">
    <source>
        <dbReference type="EMBL" id="CAB5005839.1"/>
    </source>
</evidence>
<reference evidence="8" key="1">
    <citation type="submission" date="2020-05" db="EMBL/GenBank/DDBJ databases">
        <authorList>
            <person name="Chiriac C."/>
            <person name="Salcher M."/>
            <person name="Ghai R."/>
            <person name="Kavagutti S V."/>
        </authorList>
    </citation>
    <scope>NUCLEOTIDE SEQUENCE</scope>
</reference>
<evidence type="ECO:0000313" key="8">
    <source>
        <dbReference type="EMBL" id="CAB4584532.1"/>
    </source>
</evidence>
<dbReference type="PROSITE" id="PS51383">
    <property type="entry name" value="YJEF_C_3"/>
    <property type="match status" value="1"/>
</dbReference>
<evidence type="ECO:0000313" key="7">
    <source>
        <dbReference type="EMBL" id="CAB4529438.1"/>
    </source>
</evidence>
<dbReference type="SUPFAM" id="SSF53613">
    <property type="entry name" value="Ribokinase-like"/>
    <property type="match status" value="1"/>
</dbReference>
<dbReference type="EMBL" id="CAFBNS010000056">
    <property type="protein sequence ID" value="CAB4959445.1"/>
    <property type="molecule type" value="Genomic_DNA"/>
</dbReference>
<evidence type="ECO:0000256" key="3">
    <source>
        <dbReference type="ARBA" id="ARBA00022857"/>
    </source>
</evidence>
<dbReference type="GO" id="GO:0110051">
    <property type="term" value="P:metabolite repair"/>
    <property type="evidence" value="ECO:0007669"/>
    <property type="project" value="TreeGrafter"/>
</dbReference>
<dbReference type="Gene3D" id="3.40.1190.20">
    <property type="match status" value="1"/>
</dbReference>
<feature type="domain" description="YjeF C-terminal" evidence="6">
    <location>
        <begin position="1"/>
        <end position="262"/>
    </location>
</feature>